<dbReference type="Proteomes" id="UP000253772">
    <property type="component" value="Chromosome c2"/>
</dbReference>
<evidence type="ECO:0000313" key="3">
    <source>
        <dbReference type="Proteomes" id="UP000253772"/>
    </source>
</evidence>
<feature type="region of interest" description="Disordered" evidence="1">
    <location>
        <begin position="1"/>
        <end position="20"/>
    </location>
</feature>
<dbReference type="InterPro" id="IPR038255">
    <property type="entry name" value="PBS_linker_sf"/>
</dbReference>
<evidence type="ECO:0000256" key="1">
    <source>
        <dbReference type="SAM" id="MobiDB-lite"/>
    </source>
</evidence>
<protein>
    <submittedName>
        <fullName evidence="2">DUF4214 domain-containing protein</fullName>
    </submittedName>
</protein>
<name>A0A482J2S1_9BURK</name>
<sequence length="310" mass="34824">METQTQRDAAVEPERAQDGGHEAVIQSFYREILGREPDAGGMATYQKLIAERGLPMAIRSMLRSFTASNEYRNRVLARGVQSVGLAQGEKTVNGQKIEHVISLGTHCQASSILKSAGLKPSSFPFDWLFSSPRSVVHCLKTDFGTLLDRKYYRSLSGIRKSGEPGANHQWYLDTYGVRDMFAHRDPTRDEDYNYTVRTVERFRSVMAGNGGKLFVMIARPQHDLQADFYSVAQAIDQATSNAAGIYIQLREPSNTAEHRCIRRLSSNGYHQLYEFMPASEELGIGFHDPVDNAIVMRLISQYAIDTRSAF</sequence>
<dbReference type="Pfam" id="PF08795">
    <property type="entry name" value="DUF1796"/>
    <property type="match status" value="1"/>
</dbReference>
<dbReference type="InterPro" id="IPR014903">
    <property type="entry name" value="DUF1796"/>
</dbReference>
<proteinExistence type="predicted"/>
<dbReference type="AlphaFoldDB" id="A0A482J2S1"/>
<dbReference type="OrthoDB" id="9135794at2"/>
<accession>A0A482J2S1</accession>
<gene>
    <name evidence="2" type="ORF">DDF84_030210</name>
</gene>
<reference evidence="2 3" key="1">
    <citation type="submission" date="2019-03" db="EMBL/GenBank/DDBJ databases">
        <title>Comparative insights into the high quality Complete genome sequence of highly metal resistant Cupriavidus metallidurans strain BS1 isolated from a gold-copper mine.</title>
        <authorList>
            <person name="Mazhar H.S."/>
            <person name="Rensing C."/>
        </authorList>
    </citation>
    <scope>NUCLEOTIDE SEQUENCE [LARGE SCALE GENOMIC DNA]</scope>
    <source>
        <strain evidence="2 3">BS1</strain>
    </source>
</reference>
<feature type="compositionally biased region" description="Basic and acidic residues" evidence="1">
    <location>
        <begin position="9"/>
        <end position="20"/>
    </location>
</feature>
<evidence type="ECO:0000313" key="2">
    <source>
        <dbReference type="EMBL" id="QBP13839.1"/>
    </source>
</evidence>
<organism evidence="2 3">
    <name type="scientific">Cupriavidus metallidurans</name>
    <dbReference type="NCBI Taxonomy" id="119219"/>
    <lineage>
        <taxon>Bacteria</taxon>
        <taxon>Pseudomonadati</taxon>
        <taxon>Pseudomonadota</taxon>
        <taxon>Betaproteobacteria</taxon>
        <taxon>Burkholderiales</taxon>
        <taxon>Burkholderiaceae</taxon>
        <taxon>Cupriavidus</taxon>
    </lineage>
</organism>
<dbReference type="RefSeq" id="WP_017511567.1">
    <property type="nucleotide sequence ID" value="NZ_CP037901.1"/>
</dbReference>
<dbReference type="EMBL" id="CP037901">
    <property type="protein sequence ID" value="QBP13839.1"/>
    <property type="molecule type" value="Genomic_DNA"/>
</dbReference>
<dbReference type="Gene3D" id="1.10.3130.20">
    <property type="entry name" value="Phycobilisome linker domain"/>
    <property type="match status" value="1"/>
</dbReference>